<sequence>MTTTTFEQPLLVDPTWLHANLHNDNLVLIDASNEVGATDDNDAPVNKGIGYYEHEHIPGAVHADLLRGLAERKALYRHNILTSEKFEQAIGRLGVSNDSHVVIYDQGPNHWATRLWWNLRLEGFDRISILNGGLPAWKDAGYETASGIERNEPATFTAKRRPELLATKEQVLGYLDDDSVVLINALDEDTFAGRNADYGRPGHIPGSVNLPAPELYDESGKFADAPSAQRYENIGAMDPDKNPVTYCGAGVFAAMTAFDMARNGRTDVAVYDGSLSEWAADDSLPLETGE</sequence>
<dbReference type="GO" id="GO:0004792">
    <property type="term" value="F:thiosulfate-cyanide sulfurtransferase activity"/>
    <property type="evidence" value="ECO:0007669"/>
    <property type="project" value="UniProtKB-EC"/>
</dbReference>
<dbReference type="SUPFAM" id="SSF52821">
    <property type="entry name" value="Rhodanese/Cell cycle control phosphatase"/>
    <property type="match status" value="2"/>
</dbReference>
<feature type="domain" description="Rhodanese" evidence="3">
    <location>
        <begin position="176"/>
        <end position="287"/>
    </location>
</feature>
<dbReference type="Pfam" id="PF00581">
    <property type="entry name" value="Rhodanese"/>
    <property type="match status" value="2"/>
</dbReference>
<dbReference type="PANTHER" id="PTHR11364:SF27">
    <property type="entry name" value="SULFURTRANSFERASE"/>
    <property type="match status" value="1"/>
</dbReference>
<evidence type="ECO:0000259" key="3">
    <source>
        <dbReference type="PROSITE" id="PS50206"/>
    </source>
</evidence>
<dbReference type="CDD" id="cd01448">
    <property type="entry name" value="TST_Repeat_1"/>
    <property type="match status" value="1"/>
</dbReference>
<name>A0ABU1ZVV0_9CORY</name>
<dbReference type="SMART" id="SM00450">
    <property type="entry name" value="RHOD"/>
    <property type="match status" value="2"/>
</dbReference>
<dbReference type="RefSeq" id="WP_290198036.1">
    <property type="nucleotide sequence ID" value="NZ_CP047654.1"/>
</dbReference>
<dbReference type="Gene3D" id="3.40.250.10">
    <property type="entry name" value="Rhodanese-like domain"/>
    <property type="match status" value="2"/>
</dbReference>
<reference evidence="4" key="1">
    <citation type="submission" date="2023-07" db="EMBL/GenBank/DDBJ databases">
        <title>Sequencing the genomes of 1000 actinobacteria strains.</title>
        <authorList>
            <person name="Klenk H.-P."/>
        </authorList>
    </citation>
    <scope>NUCLEOTIDE SEQUENCE</scope>
    <source>
        <strain evidence="4">DSM 107476</strain>
    </source>
</reference>
<keyword evidence="5" id="KW-1185">Reference proteome</keyword>
<proteinExistence type="predicted"/>
<gene>
    <name evidence="4" type="ORF">J2S39_000738</name>
</gene>
<dbReference type="GO" id="GO:0016784">
    <property type="term" value="F:3-mercaptopyruvate sulfurtransferase activity"/>
    <property type="evidence" value="ECO:0007669"/>
    <property type="project" value="UniProtKB-EC"/>
</dbReference>
<evidence type="ECO:0000313" key="5">
    <source>
        <dbReference type="Proteomes" id="UP001180840"/>
    </source>
</evidence>
<organism evidence="4 5">
    <name type="scientific">Corynebacterium guangdongense</name>
    <dbReference type="NCBI Taxonomy" id="1783348"/>
    <lineage>
        <taxon>Bacteria</taxon>
        <taxon>Bacillati</taxon>
        <taxon>Actinomycetota</taxon>
        <taxon>Actinomycetes</taxon>
        <taxon>Mycobacteriales</taxon>
        <taxon>Corynebacteriaceae</taxon>
        <taxon>Corynebacterium</taxon>
    </lineage>
</organism>
<evidence type="ECO:0000256" key="2">
    <source>
        <dbReference type="ARBA" id="ARBA00022737"/>
    </source>
</evidence>
<dbReference type="EMBL" id="JAVDXZ010000001">
    <property type="protein sequence ID" value="MDR7329062.1"/>
    <property type="molecule type" value="Genomic_DNA"/>
</dbReference>
<dbReference type="EC" id="2.8.1.2" evidence="4"/>
<protein>
    <submittedName>
        <fullName evidence="4">Thiosulfate/3-mercaptopyruvate sulfurtransferase</fullName>
        <ecNumber evidence="4">2.8.1.1</ecNumber>
        <ecNumber evidence="4">2.8.1.2</ecNumber>
    </submittedName>
</protein>
<dbReference type="CDD" id="cd01449">
    <property type="entry name" value="TST_Repeat_2"/>
    <property type="match status" value="1"/>
</dbReference>
<dbReference type="InterPro" id="IPR036873">
    <property type="entry name" value="Rhodanese-like_dom_sf"/>
</dbReference>
<feature type="domain" description="Rhodanese" evidence="3">
    <location>
        <begin position="52"/>
        <end position="146"/>
    </location>
</feature>
<evidence type="ECO:0000256" key="1">
    <source>
        <dbReference type="ARBA" id="ARBA00022679"/>
    </source>
</evidence>
<keyword evidence="2" id="KW-0677">Repeat</keyword>
<dbReference type="EC" id="2.8.1.1" evidence="4"/>
<dbReference type="InterPro" id="IPR045078">
    <property type="entry name" value="TST/MPST-like"/>
</dbReference>
<keyword evidence="1 4" id="KW-0808">Transferase</keyword>
<dbReference type="PROSITE" id="PS50206">
    <property type="entry name" value="RHODANESE_3"/>
    <property type="match status" value="2"/>
</dbReference>
<comment type="caution">
    <text evidence="4">The sequence shown here is derived from an EMBL/GenBank/DDBJ whole genome shotgun (WGS) entry which is preliminary data.</text>
</comment>
<evidence type="ECO:0000313" key="4">
    <source>
        <dbReference type="EMBL" id="MDR7329062.1"/>
    </source>
</evidence>
<accession>A0ABU1ZVV0</accession>
<dbReference type="Proteomes" id="UP001180840">
    <property type="component" value="Unassembled WGS sequence"/>
</dbReference>
<dbReference type="InterPro" id="IPR001763">
    <property type="entry name" value="Rhodanese-like_dom"/>
</dbReference>
<dbReference type="PANTHER" id="PTHR11364">
    <property type="entry name" value="THIOSULFATE SULFERTANSFERASE"/>
    <property type="match status" value="1"/>
</dbReference>